<accession>A0ABX2IPN4</accession>
<name>A0ABX2IPN4_9RHOO</name>
<comment type="caution">
    <text evidence="1">The sequence shown here is derived from an EMBL/GenBank/DDBJ whole genome shotgun (WGS) entry which is preliminary data.</text>
</comment>
<dbReference type="Proteomes" id="UP000778523">
    <property type="component" value="Unassembled WGS sequence"/>
</dbReference>
<reference evidence="1 2" key="1">
    <citation type="submission" date="2020-06" db="EMBL/GenBank/DDBJ databases">
        <title>Draft genome of Uliginosibacterium sp. IMCC34675.</title>
        <authorList>
            <person name="Song J."/>
        </authorList>
    </citation>
    <scope>NUCLEOTIDE SEQUENCE [LARGE SCALE GENOMIC DNA]</scope>
    <source>
        <strain evidence="1 2">IMCC34675</strain>
    </source>
</reference>
<sequence length="218" mass="24305">MRLLTDPHPGGSERLLILLPGAEIALEDFARQGFIAAVRERGYAFDIQCAALDYTHVMARTVESTLHTEVIQPAQTAGYRQIWLAGISLGAFNSLLYASQHAAELAGLCLLSPYPGTGDILGEIRSAGGPQSWLETPEAQQGDERVFWRWLAECQRSDHWPCPIHAITGTEDRFIRGQRLLMDTLPATCRTELPGAHDWPAWQAQWAHWLDHGPWSRA</sequence>
<evidence type="ECO:0000313" key="2">
    <source>
        <dbReference type="Proteomes" id="UP000778523"/>
    </source>
</evidence>
<dbReference type="InterPro" id="IPR029058">
    <property type="entry name" value="AB_hydrolase_fold"/>
</dbReference>
<keyword evidence="2" id="KW-1185">Reference proteome</keyword>
<evidence type="ECO:0000313" key="1">
    <source>
        <dbReference type="EMBL" id="NSL56213.1"/>
    </source>
</evidence>
<dbReference type="RefSeq" id="WP_170022534.1">
    <property type="nucleotide sequence ID" value="NZ_JABCSC020000003.1"/>
</dbReference>
<dbReference type="EMBL" id="JABCSC020000003">
    <property type="protein sequence ID" value="NSL56213.1"/>
    <property type="molecule type" value="Genomic_DNA"/>
</dbReference>
<proteinExistence type="predicted"/>
<organism evidence="1 2">
    <name type="scientific">Uliginosibacterium aquaticum</name>
    <dbReference type="NCBI Taxonomy" id="2731212"/>
    <lineage>
        <taxon>Bacteria</taxon>
        <taxon>Pseudomonadati</taxon>
        <taxon>Pseudomonadota</taxon>
        <taxon>Betaproteobacteria</taxon>
        <taxon>Rhodocyclales</taxon>
        <taxon>Zoogloeaceae</taxon>
        <taxon>Uliginosibacterium</taxon>
    </lineage>
</organism>
<dbReference type="GO" id="GO:0016787">
    <property type="term" value="F:hydrolase activity"/>
    <property type="evidence" value="ECO:0007669"/>
    <property type="project" value="UniProtKB-KW"/>
</dbReference>
<keyword evidence="1" id="KW-0378">Hydrolase</keyword>
<gene>
    <name evidence="1" type="ORF">HJ583_014330</name>
</gene>
<dbReference type="Gene3D" id="3.40.50.1820">
    <property type="entry name" value="alpha/beta hydrolase"/>
    <property type="match status" value="1"/>
</dbReference>
<protein>
    <submittedName>
        <fullName evidence="1">Alpha/beta hydrolase</fullName>
    </submittedName>
</protein>
<dbReference type="SUPFAM" id="SSF53474">
    <property type="entry name" value="alpha/beta-Hydrolases"/>
    <property type="match status" value="1"/>
</dbReference>